<name>A0A2D2B1Q6_9CAUL</name>
<dbReference type="RefSeq" id="WP_099623440.1">
    <property type="nucleotide sequence ID" value="NZ_CP024201.1"/>
</dbReference>
<proteinExistence type="predicted"/>
<dbReference type="EMBL" id="CP024201">
    <property type="protein sequence ID" value="ATQ44192.1"/>
    <property type="molecule type" value="Genomic_DNA"/>
</dbReference>
<keyword evidence="5" id="KW-1185">Reference proteome</keyword>
<keyword evidence="1 4" id="KW-0378">Hydrolase</keyword>
<evidence type="ECO:0000259" key="3">
    <source>
        <dbReference type="Pfam" id="PF01738"/>
    </source>
</evidence>
<dbReference type="OrthoDB" id="3647650at2"/>
<dbReference type="InterPro" id="IPR002925">
    <property type="entry name" value="Dienelactn_hydro"/>
</dbReference>
<protein>
    <submittedName>
        <fullName evidence="4">Dienelactone hydrolase</fullName>
    </submittedName>
</protein>
<dbReference type="PANTHER" id="PTHR22946">
    <property type="entry name" value="DIENELACTONE HYDROLASE DOMAIN-CONTAINING PROTEIN-RELATED"/>
    <property type="match status" value="1"/>
</dbReference>
<evidence type="ECO:0000313" key="4">
    <source>
        <dbReference type="EMBL" id="ATQ44192.1"/>
    </source>
</evidence>
<sequence length="299" mass="32033">MIRATALALALAFTAGAASAQEGDDDATPAAVAPAGAPERVEFPAVDVERTPLSGFLYRPARPAAKAPAVVLMHGRAGLFSSLAKGRYEASTISQRHRWWARYWADRGYYVLLVDSFSARGYPAGFAAGTYKDRPLSVDEVNNRPMDAYGALKYLRGLPGVDGDRIGLMGWSNGASAALATMADDKPGDMKTLGFRGALAFYPGCGLKKKFEKAGYRPYAPVRVFIGTADEEVSPESCEKLVARSRKLGGDIELEVYKDATHGFDDPGKKRQGVAANATATEDVRGKAAAFFERTLAPR</sequence>
<evidence type="ECO:0000313" key="5">
    <source>
        <dbReference type="Proteomes" id="UP000228945"/>
    </source>
</evidence>
<evidence type="ECO:0000256" key="1">
    <source>
        <dbReference type="ARBA" id="ARBA00022801"/>
    </source>
</evidence>
<feature type="chain" id="PRO_5013958025" evidence="2">
    <location>
        <begin position="21"/>
        <end position="299"/>
    </location>
</feature>
<dbReference type="Proteomes" id="UP000228945">
    <property type="component" value="Chromosome"/>
</dbReference>
<dbReference type="SUPFAM" id="SSF53474">
    <property type="entry name" value="alpha/beta-Hydrolases"/>
    <property type="match status" value="1"/>
</dbReference>
<dbReference type="KEGG" id="cmb:CSW64_18275"/>
<feature type="domain" description="Dienelactone hydrolase" evidence="3">
    <location>
        <begin position="54"/>
        <end position="294"/>
    </location>
</feature>
<dbReference type="Gene3D" id="3.40.50.1820">
    <property type="entry name" value="alpha/beta hydrolase"/>
    <property type="match status" value="1"/>
</dbReference>
<gene>
    <name evidence="4" type="ORF">CSW64_18275</name>
</gene>
<keyword evidence="2" id="KW-0732">Signal</keyword>
<dbReference type="InterPro" id="IPR050261">
    <property type="entry name" value="FrsA_esterase"/>
</dbReference>
<reference evidence="4 5" key="1">
    <citation type="submission" date="2017-10" db="EMBL/GenBank/DDBJ databases">
        <title>Genome sequence of Caulobacter mirabilis FWC38.</title>
        <authorList>
            <person name="Fiebig A."/>
            <person name="Crosson S."/>
        </authorList>
    </citation>
    <scope>NUCLEOTIDE SEQUENCE [LARGE SCALE GENOMIC DNA]</scope>
    <source>
        <strain evidence="4 5">FWC 38</strain>
    </source>
</reference>
<dbReference type="Pfam" id="PF01738">
    <property type="entry name" value="DLH"/>
    <property type="match status" value="1"/>
</dbReference>
<dbReference type="InterPro" id="IPR029058">
    <property type="entry name" value="AB_hydrolase_fold"/>
</dbReference>
<evidence type="ECO:0000256" key="2">
    <source>
        <dbReference type="SAM" id="SignalP"/>
    </source>
</evidence>
<dbReference type="GO" id="GO:0052689">
    <property type="term" value="F:carboxylic ester hydrolase activity"/>
    <property type="evidence" value="ECO:0007669"/>
    <property type="project" value="UniProtKB-ARBA"/>
</dbReference>
<dbReference type="PANTHER" id="PTHR22946:SF9">
    <property type="entry name" value="POLYKETIDE TRANSFERASE AF380"/>
    <property type="match status" value="1"/>
</dbReference>
<organism evidence="4 5">
    <name type="scientific">Caulobacter mirabilis</name>
    <dbReference type="NCBI Taxonomy" id="69666"/>
    <lineage>
        <taxon>Bacteria</taxon>
        <taxon>Pseudomonadati</taxon>
        <taxon>Pseudomonadota</taxon>
        <taxon>Alphaproteobacteria</taxon>
        <taxon>Caulobacterales</taxon>
        <taxon>Caulobacteraceae</taxon>
        <taxon>Caulobacter</taxon>
    </lineage>
</organism>
<accession>A0A2D2B1Q6</accession>
<feature type="signal peptide" evidence="2">
    <location>
        <begin position="1"/>
        <end position="20"/>
    </location>
</feature>
<dbReference type="AlphaFoldDB" id="A0A2D2B1Q6"/>